<organism evidence="3 4">
    <name type="scientific">Halalkalibacillus sediminis</name>
    <dbReference type="NCBI Taxonomy" id="2018042"/>
    <lineage>
        <taxon>Bacteria</taxon>
        <taxon>Bacillati</taxon>
        <taxon>Bacillota</taxon>
        <taxon>Bacilli</taxon>
        <taxon>Bacillales</taxon>
        <taxon>Bacillaceae</taxon>
        <taxon>Halalkalibacillus</taxon>
    </lineage>
</organism>
<feature type="domain" description="Restriction endonuclease PvuRts1 I-like N-terminal" evidence="2">
    <location>
        <begin position="6"/>
        <end position="123"/>
    </location>
</feature>
<protein>
    <submittedName>
        <fullName evidence="3">Uncharacterized protein</fullName>
    </submittedName>
</protein>
<evidence type="ECO:0000313" key="4">
    <source>
        <dbReference type="Proteomes" id="UP000243524"/>
    </source>
</evidence>
<dbReference type="Proteomes" id="UP000243524">
    <property type="component" value="Unassembled WGS sequence"/>
</dbReference>
<name>A0A2I0QSV3_9BACI</name>
<dbReference type="InterPro" id="IPR048797">
    <property type="entry name" value="PvuRts1I-like_N"/>
</dbReference>
<evidence type="ECO:0000259" key="1">
    <source>
        <dbReference type="Pfam" id="PF18491"/>
    </source>
</evidence>
<dbReference type="Pfam" id="PF18491">
    <property type="entry name" value="SRA"/>
    <property type="match status" value="1"/>
</dbReference>
<comment type="caution">
    <text evidence="3">The sequence shown here is derived from an EMBL/GenBank/DDBJ whole genome shotgun (WGS) entry which is preliminary data.</text>
</comment>
<dbReference type="AlphaFoldDB" id="A0A2I0QSV3"/>
<accession>A0A2I0QSV3</accession>
<sequence length="297" mass="35045">MRLSKRDYLIKTFSKTNKKDYENYILTAIWHKLGCLDIKPVTQQYVKRTDTGYALIDLYFPQVHVGVEVDEAFHKKQVEADELRMDDIISSISEEEISDFRVFRIDATQTIEQINKDIDGVVHYIKQKADSLQLSWPTYEEELAQLMQKETLSIYDDISFQYIKDIANTIFNRNAKGYQRSYFRVRENLWIWCPKLSINVGGDLKSAAGGWINVLAEDWSYIDESNQDEEILQAREESFAETVKKGRERAVFAKFKDNLGVNRYRFIGVFKVIEDLQPENRRFIRFTRIRESLEIDK</sequence>
<gene>
    <name evidence="3" type="ORF">CEY16_11760</name>
</gene>
<feature type="domain" description="PvuRts1 I-like SET and RING associated" evidence="1">
    <location>
        <begin position="146"/>
        <end position="294"/>
    </location>
</feature>
<keyword evidence="4" id="KW-1185">Reference proteome</keyword>
<reference evidence="3 4" key="1">
    <citation type="submission" date="2017-06" db="EMBL/GenBank/DDBJ databases">
        <title>the draft geome sequence of Illustriluteabacillus marina B3227.</title>
        <authorList>
            <person name="He R.-H."/>
            <person name="Du Z.-J."/>
        </authorList>
    </citation>
    <scope>NUCLEOTIDE SEQUENCE [LARGE SCALE GENOMIC DNA]</scope>
    <source>
        <strain evidence="3 4">B3227</strain>
    </source>
</reference>
<dbReference type="EMBL" id="PJNH01000003">
    <property type="protein sequence ID" value="PKR77399.1"/>
    <property type="molecule type" value="Genomic_DNA"/>
</dbReference>
<evidence type="ECO:0000259" key="2">
    <source>
        <dbReference type="Pfam" id="PF21598"/>
    </source>
</evidence>
<evidence type="ECO:0000313" key="3">
    <source>
        <dbReference type="EMBL" id="PKR77399.1"/>
    </source>
</evidence>
<dbReference type="InterPro" id="IPR040674">
    <property type="entry name" value="PvuRts1I-like_SRA"/>
</dbReference>
<proteinExistence type="predicted"/>
<dbReference type="Pfam" id="PF21598">
    <property type="entry name" value="PvuRts1I-like_N"/>
    <property type="match status" value="1"/>
</dbReference>